<organism evidence="5 6">
    <name type="scientific">Rickenella mellea</name>
    <dbReference type="NCBI Taxonomy" id="50990"/>
    <lineage>
        <taxon>Eukaryota</taxon>
        <taxon>Fungi</taxon>
        <taxon>Dikarya</taxon>
        <taxon>Basidiomycota</taxon>
        <taxon>Agaricomycotina</taxon>
        <taxon>Agaricomycetes</taxon>
        <taxon>Hymenochaetales</taxon>
        <taxon>Rickenellaceae</taxon>
        <taxon>Rickenella</taxon>
    </lineage>
</organism>
<keyword evidence="3" id="KW-0812">Transmembrane</keyword>
<dbReference type="InterPro" id="IPR050327">
    <property type="entry name" value="Proton-linked_MCT"/>
</dbReference>
<comment type="similarity">
    <text evidence="2">Belongs to the major facilitator superfamily. Monocarboxylate porter (TC 2.A.1.13) family.</text>
</comment>
<evidence type="ECO:0000313" key="5">
    <source>
        <dbReference type="EMBL" id="TDL28262.1"/>
    </source>
</evidence>
<dbReference type="GO" id="GO:0016020">
    <property type="term" value="C:membrane"/>
    <property type="evidence" value="ECO:0007669"/>
    <property type="project" value="UniProtKB-SubCell"/>
</dbReference>
<dbReference type="PROSITE" id="PS50850">
    <property type="entry name" value="MFS"/>
    <property type="match status" value="1"/>
</dbReference>
<sequence>MQAIMVWGENSGFIPMTCTQKLRSSEHITASDTICPVTEEDIPDGGTRAWLVAFGSSISLVATFGIVNSYGVFQKYYMNTLLSTSSSSTISMIGSVQPFLIYGLGPIVGTFFDAYGTLLLFPLGSCIVVSSLVILSFCQEHQVYQFFLVHGVVFGIGTAMIFNPALTVLGQWFRRKRAFALGIAGAGGSLGGLVLPILLQSLIHRIGFPWAVRVLALTAMVHLVIACLTVRTRIPLKRSTTWRTMIDVQGFRDVQYTLAAVGAFLYFLGFFIPYFYIEVYAIHRGMSEELSAYLPAIVNGFGFIARLVTGVLADKFGVLNLSIPSSFLSGALVLMLWLPARGGTSIVAFSALYGFFSGPFLSLLPAYIASRSPADKFGARLGSIYVGVAFATFTGPVIAGALVPMVTQSNFNKLIVFTGVMLISGGLMLALAHAKTLLEKRRLLPRSTSEDQIHER</sequence>
<dbReference type="AlphaFoldDB" id="A0A4Y7QMH9"/>
<evidence type="ECO:0000313" key="6">
    <source>
        <dbReference type="Proteomes" id="UP000294933"/>
    </source>
</evidence>
<dbReference type="SUPFAM" id="SSF103473">
    <property type="entry name" value="MFS general substrate transporter"/>
    <property type="match status" value="1"/>
</dbReference>
<dbReference type="EMBL" id="ML170158">
    <property type="protein sequence ID" value="TDL28262.1"/>
    <property type="molecule type" value="Genomic_DNA"/>
</dbReference>
<dbReference type="Proteomes" id="UP000294933">
    <property type="component" value="Unassembled WGS sequence"/>
</dbReference>
<feature type="transmembrane region" description="Helical" evidence="3">
    <location>
        <begin position="414"/>
        <end position="432"/>
    </location>
</feature>
<evidence type="ECO:0000259" key="4">
    <source>
        <dbReference type="PROSITE" id="PS50850"/>
    </source>
</evidence>
<dbReference type="GO" id="GO:0022857">
    <property type="term" value="F:transmembrane transporter activity"/>
    <property type="evidence" value="ECO:0007669"/>
    <property type="project" value="InterPro"/>
</dbReference>
<feature type="transmembrane region" description="Helical" evidence="3">
    <location>
        <begin position="381"/>
        <end position="402"/>
    </location>
</feature>
<evidence type="ECO:0000256" key="3">
    <source>
        <dbReference type="SAM" id="Phobius"/>
    </source>
</evidence>
<keyword evidence="6" id="KW-1185">Reference proteome</keyword>
<feature type="transmembrane region" description="Helical" evidence="3">
    <location>
        <begin position="319"/>
        <end position="340"/>
    </location>
</feature>
<dbReference type="STRING" id="50990.A0A4Y7QMH9"/>
<feature type="transmembrane region" description="Helical" evidence="3">
    <location>
        <begin position="292"/>
        <end position="312"/>
    </location>
</feature>
<keyword evidence="3" id="KW-0472">Membrane</keyword>
<dbReference type="PANTHER" id="PTHR11360">
    <property type="entry name" value="MONOCARBOXYLATE TRANSPORTER"/>
    <property type="match status" value="1"/>
</dbReference>
<comment type="subcellular location">
    <subcellularLocation>
        <location evidence="1">Membrane</location>
        <topology evidence="1">Multi-pass membrane protein</topology>
    </subcellularLocation>
</comment>
<dbReference type="OrthoDB" id="6509908at2759"/>
<protein>
    <submittedName>
        <fullName evidence="5">MFS general substrate transporter</fullName>
    </submittedName>
</protein>
<feature type="transmembrane region" description="Helical" evidence="3">
    <location>
        <begin position="49"/>
        <end position="70"/>
    </location>
</feature>
<feature type="domain" description="Major facilitator superfamily (MFS) profile" evidence="4">
    <location>
        <begin position="255"/>
        <end position="456"/>
    </location>
</feature>
<keyword evidence="3" id="KW-1133">Transmembrane helix</keyword>
<feature type="transmembrane region" description="Helical" evidence="3">
    <location>
        <begin position="119"/>
        <end position="137"/>
    </location>
</feature>
<feature type="transmembrane region" description="Helical" evidence="3">
    <location>
        <begin position="90"/>
        <end position="112"/>
    </location>
</feature>
<dbReference type="Gene3D" id="1.20.1250.20">
    <property type="entry name" value="MFS general substrate transporter like domains"/>
    <property type="match status" value="2"/>
</dbReference>
<dbReference type="PANTHER" id="PTHR11360:SF177">
    <property type="entry name" value="RIBOFLAVIN TRANSPORTER MCH5"/>
    <property type="match status" value="1"/>
</dbReference>
<feature type="transmembrane region" description="Helical" evidence="3">
    <location>
        <begin position="210"/>
        <end position="234"/>
    </location>
</feature>
<name>A0A4Y7QMH9_9AGAM</name>
<reference evidence="5 6" key="1">
    <citation type="submission" date="2018-06" db="EMBL/GenBank/DDBJ databases">
        <title>A transcriptomic atlas of mushroom development highlights an independent origin of complex multicellularity.</title>
        <authorList>
            <consortium name="DOE Joint Genome Institute"/>
            <person name="Krizsan K."/>
            <person name="Almasi E."/>
            <person name="Merenyi Z."/>
            <person name="Sahu N."/>
            <person name="Viragh M."/>
            <person name="Koszo T."/>
            <person name="Mondo S."/>
            <person name="Kiss B."/>
            <person name="Balint B."/>
            <person name="Kues U."/>
            <person name="Barry K."/>
            <person name="Hegedus J.C."/>
            <person name="Henrissat B."/>
            <person name="Johnson J."/>
            <person name="Lipzen A."/>
            <person name="Ohm R."/>
            <person name="Nagy I."/>
            <person name="Pangilinan J."/>
            <person name="Yan J."/>
            <person name="Xiong Y."/>
            <person name="Grigoriev I.V."/>
            <person name="Hibbett D.S."/>
            <person name="Nagy L.G."/>
        </authorList>
    </citation>
    <scope>NUCLEOTIDE SEQUENCE [LARGE SCALE GENOMIC DNA]</scope>
    <source>
        <strain evidence="5 6">SZMC22713</strain>
    </source>
</reference>
<feature type="transmembrane region" description="Helical" evidence="3">
    <location>
        <begin position="346"/>
        <end position="369"/>
    </location>
</feature>
<evidence type="ECO:0000256" key="2">
    <source>
        <dbReference type="ARBA" id="ARBA00006727"/>
    </source>
</evidence>
<dbReference type="InterPro" id="IPR020846">
    <property type="entry name" value="MFS_dom"/>
</dbReference>
<dbReference type="InterPro" id="IPR011701">
    <property type="entry name" value="MFS"/>
</dbReference>
<dbReference type="VEuPathDB" id="FungiDB:BD410DRAFT_353558"/>
<proteinExistence type="inferred from homology"/>
<feature type="transmembrane region" description="Helical" evidence="3">
    <location>
        <begin position="178"/>
        <end position="198"/>
    </location>
</feature>
<accession>A0A4Y7QMH9</accession>
<feature type="transmembrane region" description="Helical" evidence="3">
    <location>
        <begin position="254"/>
        <end position="277"/>
    </location>
</feature>
<evidence type="ECO:0000256" key="1">
    <source>
        <dbReference type="ARBA" id="ARBA00004141"/>
    </source>
</evidence>
<gene>
    <name evidence="5" type="ORF">BD410DRAFT_353558</name>
</gene>
<dbReference type="InterPro" id="IPR036259">
    <property type="entry name" value="MFS_trans_sf"/>
</dbReference>
<dbReference type="Pfam" id="PF07690">
    <property type="entry name" value="MFS_1"/>
    <property type="match status" value="1"/>
</dbReference>
<feature type="transmembrane region" description="Helical" evidence="3">
    <location>
        <begin position="143"/>
        <end position="166"/>
    </location>
</feature>